<name>A0A4P5P413_9ENTE</name>
<organism evidence="2 3">
    <name type="scientific">Enterococcus florum</name>
    <dbReference type="NCBI Taxonomy" id="2480627"/>
    <lineage>
        <taxon>Bacteria</taxon>
        <taxon>Bacillati</taxon>
        <taxon>Bacillota</taxon>
        <taxon>Bacilli</taxon>
        <taxon>Lactobacillales</taxon>
        <taxon>Enterococcaceae</taxon>
        <taxon>Enterococcus</taxon>
    </lineage>
</organism>
<dbReference type="Gene3D" id="1.20.1270.70">
    <property type="entry name" value="Designed single chain three-helix bundle"/>
    <property type="match status" value="1"/>
</dbReference>
<dbReference type="AlphaFoldDB" id="A0A4P5P413"/>
<keyword evidence="1" id="KW-0175">Coiled coil</keyword>
<dbReference type="SUPFAM" id="SSF57997">
    <property type="entry name" value="Tropomyosin"/>
    <property type="match status" value="1"/>
</dbReference>
<dbReference type="RefSeq" id="WP_146621015.1">
    <property type="nucleotide sequence ID" value="NZ_BJCC01000003.1"/>
</dbReference>
<proteinExistence type="predicted"/>
<keyword evidence="3" id="KW-1185">Reference proteome</keyword>
<evidence type="ECO:0000256" key="1">
    <source>
        <dbReference type="SAM" id="Coils"/>
    </source>
</evidence>
<feature type="coiled-coil region" evidence="1">
    <location>
        <begin position="105"/>
        <end position="146"/>
    </location>
</feature>
<dbReference type="Proteomes" id="UP000290567">
    <property type="component" value="Unassembled WGS sequence"/>
</dbReference>
<evidence type="ECO:0000313" key="3">
    <source>
        <dbReference type="Proteomes" id="UP000290567"/>
    </source>
</evidence>
<sequence>MDAEQLCKACDDLKSTSLETYREGIGDKQCKSLQKDTGLNPDLNVLHNNCEDLNNLNDCLIGRFGEDIDGYDDCDWKEYAKDFNFNLWNMIKALICSDCGQWQMLHDLNERLTALEKRVDTLEKRVDTLEKRVDTIEKELVAANEALLKIIEKLEQIGVWDGGIKGDFEPGMGIAGGNINHFGGIADGRYYIRTNPNSTENDIVNGY</sequence>
<evidence type="ECO:0000313" key="2">
    <source>
        <dbReference type="EMBL" id="GCF92507.1"/>
    </source>
</evidence>
<dbReference type="EMBL" id="BJCC01000003">
    <property type="protein sequence ID" value="GCF92507.1"/>
    <property type="molecule type" value="Genomic_DNA"/>
</dbReference>
<accession>A0A4P5P413</accession>
<dbReference type="OrthoDB" id="2178790at2"/>
<reference evidence="3" key="1">
    <citation type="submission" date="2019-02" db="EMBL/GenBank/DDBJ databases">
        <title>Draft genome sequence of Enterococcus sp. Gos25-1.</title>
        <authorList>
            <person name="Tanaka N."/>
            <person name="Shiwa Y."/>
            <person name="Fujita N."/>
        </authorList>
    </citation>
    <scope>NUCLEOTIDE SEQUENCE [LARGE SCALE GENOMIC DNA]</scope>
    <source>
        <strain evidence="3">Gos25-1</strain>
    </source>
</reference>
<protein>
    <submittedName>
        <fullName evidence="2">Uncharacterized protein</fullName>
    </submittedName>
</protein>
<comment type="caution">
    <text evidence="2">The sequence shown here is derived from an EMBL/GenBank/DDBJ whole genome shotgun (WGS) entry which is preliminary data.</text>
</comment>
<gene>
    <name evidence="2" type="ORF">NRIC_03980</name>
</gene>